<dbReference type="Pfam" id="PF14280">
    <property type="entry name" value="DUF4365"/>
    <property type="match status" value="1"/>
</dbReference>
<accession>I3TVT3</accession>
<evidence type="ECO:0000259" key="1">
    <source>
        <dbReference type="Pfam" id="PF14280"/>
    </source>
</evidence>
<keyword evidence="3" id="KW-1185">Reference proteome</keyword>
<gene>
    <name evidence="2" type="ordered locus">TMO_c0261</name>
</gene>
<geneLocation type="plasmid" evidence="2 3">
    <name>pTM3</name>
</geneLocation>
<protein>
    <recommendedName>
        <fullName evidence="1">DUF4365 domain-containing protein</fullName>
    </recommendedName>
</protein>
<evidence type="ECO:0000313" key="3">
    <source>
        <dbReference type="Proteomes" id="UP000005258"/>
    </source>
</evidence>
<dbReference type="RefSeq" id="WP_014747860.1">
    <property type="nucleotide sequence ID" value="NC_017958.1"/>
</dbReference>
<dbReference type="KEGG" id="tmo:TMO_c0261"/>
<proteinExistence type="predicted"/>
<reference evidence="2 3" key="1">
    <citation type="journal article" date="2012" name="J. Am. Chem. Soc.">
        <title>Bacterial biosynthesis and maturation of the didemnin anti-cancer agents.</title>
        <authorList>
            <person name="Xu Y."/>
            <person name="Kersten R.D."/>
            <person name="Nam S.J."/>
            <person name="Lu L."/>
            <person name="Al-Suwailem A.M."/>
            <person name="Zheng H."/>
            <person name="Fenical W."/>
            <person name="Dorrestein P.C."/>
            <person name="Moore B.S."/>
            <person name="Qian P.Y."/>
        </authorList>
    </citation>
    <scope>NUCLEOTIDE SEQUENCE [LARGE SCALE GENOMIC DNA]</scope>
    <source>
        <strain evidence="2 3">KA081020-065</strain>
    </source>
</reference>
<dbReference type="InterPro" id="IPR025375">
    <property type="entry name" value="DUF4365"/>
</dbReference>
<feature type="domain" description="DUF4365" evidence="1">
    <location>
        <begin position="13"/>
        <end position="160"/>
    </location>
</feature>
<sequence>MSDALLSSTDREEALSRAYVSAIAAGAGYTVAVQDFDRDGIDLQIKAGGAMLPSLDLQLKATIDLREGADGDFRYALRKRNYDLLRCPTLVPRILLVLALPEDEGDWLSVSEEQLILRRCAYWVSLKNATAVENTTAVTVTIPRTNRLDVGELKRLMEMARTGVVG</sequence>
<dbReference type="EMBL" id="CP003239">
    <property type="protein sequence ID" value="AFK56871.1"/>
    <property type="molecule type" value="Genomic_DNA"/>
</dbReference>
<dbReference type="HOGENOM" id="CLU_114899_0_0_5"/>
<organism evidence="2 3">
    <name type="scientific">Tistrella mobilis (strain KA081020-065)</name>
    <dbReference type="NCBI Taxonomy" id="1110502"/>
    <lineage>
        <taxon>Bacteria</taxon>
        <taxon>Pseudomonadati</taxon>
        <taxon>Pseudomonadota</taxon>
        <taxon>Alphaproteobacteria</taxon>
        <taxon>Geminicoccales</taxon>
        <taxon>Geminicoccaceae</taxon>
        <taxon>Tistrella</taxon>
    </lineage>
</organism>
<evidence type="ECO:0000313" key="2">
    <source>
        <dbReference type="EMBL" id="AFK56871.1"/>
    </source>
</evidence>
<dbReference type="Proteomes" id="UP000005258">
    <property type="component" value="Plasmid pTM3"/>
</dbReference>
<name>I3TVT3_TISMK</name>
<keyword evidence="2" id="KW-0614">Plasmid</keyword>
<dbReference type="AlphaFoldDB" id="I3TVT3"/>